<dbReference type="EMBL" id="GBXM01092491">
    <property type="protein sequence ID" value="JAH16086.1"/>
    <property type="molecule type" value="Transcribed_RNA"/>
</dbReference>
<evidence type="ECO:0000313" key="1">
    <source>
        <dbReference type="EMBL" id="JAH16086.1"/>
    </source>
</evidence>
<protein>
    <submittedName>
        <fullName evidence="1">Uncharacterized protein</fullName>
    </submittedName>
</protein>
<dbReference type="AlphaFoldDB" id="A0A0E9QGS6"/>
<accession>A0A0E9QGS6</accession>
<reference evidence="1" key="2">
    <citation type="journal article" date="2015" name="Fish Shellfish Immunol.">
        <title>Early steps in the European eel (Anguilla anguilla)-Vibrio vulnificus interaction in the gills: Role of the RtxA13 toxin.</title>
        <authorList>
            <person name="Callol A."/>
            <person name="Pajuelo D."/>
            <person name="Ebbesson L."/>
            <person name="Teles M."/>
            <person name="MacKenzie S."/>
            <person name="Amaro C."/>
        </authorList>
    </citation>
    <scope>NUCLEOTIDE SEQUENCE</scope>
</reference>
<name>A0A0E9QGS6_ANGAN</name>
<proteinExistence type="predicted"/>
<sequence length="54" mass="6271">MLHTTRLNLLPPPQLLPYAFICLFNRGVVHRGHVSLFLKGRKARENSCKWGVRE</sequence>
<reference evidence="1" key="1">
    <citation type="submission" date="2014-11" db="EMBL/GenBank/DDBJ databases">
        <authorList>
            <person name="Amaro Gonzalez C."/>
        </authorList>
    </citation>
    <scope>NUCLEOTIDE SEQUENCE</scope>
</reference>
<organism evidence="1">
    <name type="scientific">Anguilla anguilla</name>
    <name type="common">European freshwater eel</name>
    <name type="synonym">Muraena anguilla</name>
    <dbReference type="NCBI Taxonomy" id="7936"/>
    <lineage>
        <taxon>Eukaryota</taxon>
        <taxon>Metazoa</taxon>
        <taxon>Chordata</taxon>
        <taxon>Craniata</taxon>
        <taxon>Vertebrata</taxon>
        <taxon>Euteleostomi</taxon>
        <taxon>Actinopterygii</taxon>
        <taxon>Neopterygii</taxon>
        <taxon>Teleostei</taxon>
        <taxon>Anguilliformes</taxon>
        <taxon>Anguillidae</taxon>
        <taxon>Anguilla</taxon>
    </lineage>
</organism>